<evidence type="ECO:0000313" key="4">
    <source>
        <dbReference type="Proteomes" id="UP000577956"/>
    </source>
</evidence>
<dbReference type="EMBL" id="JACCBK010000001">
    <property type="protein sequence ID" value="NYD86600.1"/>
    <property type="molecule type" value="Genomic_DNA"/>
</dbReference>
<accession>A0A7Y9JZT9</accession>
<reference evidence="3 4" key="1">
    <citation type="submission" date="2020-07" db="EMBL/GenBank/DDBJ databases">
        <title>Sequencing the genomes of 1000 actinobacteria strains.</title>
        <authorList>
            <person name="Klenk H.-P."/>
        </authorList>
    </citation>
    <scope>NUCLEOTIDE SEQUENCE [LARGE SCALE GENOMIC DNA]</scope>
    <source>
        <strain evidence="3 4">DSM 24482</strain>
    </source>
</reference>
<reference evidence="2 5" key="2">
    <citation type="submission" date="2021-01" db="EMBL/GenBank/DDBJ databases">
        <title>Whole genome shotgun sequence of Cellulomonas oligotrophica NBRC 109435.</title>
        <authorList>
            <person name="Komaki H."/>
            <person name="Tamura T."/>
        </authorList>
    </citation>
    <scope>NUCLEOTIDE SEQUENCE [LARGE SCALE GENOMIC DNA]</scope>
    <source>
        <strain evidence="2 5">NBRC 109435</strain>
    </source>
</reference>
<dbReference type="RefSeq" id="WP_140458198.1">
    <property type="nucleotide sequence ID" value="NZ_BAABFI010000001.1"/>
</dbReference>
<dbReference type="EMBL" id="BONN01000004">
    <property type="protein sequence ID" value="GIG32510.1"/>
    <property type="molecule type" value="Genomic_DNA"/>
</dbReference>
<proteinExistence type="predicted"/>
<feature type="compositionally biased region" description="Low complexity" evidence="1">
    <location>
        <begin position="481"/>
        <end position="492"/>
    </location>
</feature>
<evidence type="ECO:0000313" key="2">
    <source>
        <dbReference type="EMBL" id="GIG32510.1"/>
    </source>
</evidence>
<comment type="caution">
    <text evidence="3">The sequence shown here is derived from an EMBL/GenBank/DDBJ whole genome shotgun (WGS) entry which is preliminary data.</text>
</comment>
<name>A0A7Y9JZT9_9CELL</name>
<evidence type="ECO:0000313" key="3">
    <source>
        <dbReference type="EMBL" id="NYD86600.1"/>
    </source>
</evidence>
<dbReference type="Proteomes" id="UP000577956">
    <property type="component" value="Unassembled WGS sequence"/>
</dbReference>
<feature type="region of interest" description="Disordered" evidence="1">
    <location>
        <begin position="474"/>
        <end position="494"/>
    </location>
</feature>
<gene>
    <name evidence="3" type="ORF">BKA21_002149</name>
    <name evidence="2" type="ORF">Col01nite_16690</name>
</gene>
<dbReference type="AlphaFoldDB" id="A0A7Y9JZT9"/>
<evidence type="ECO:0000256" key="1">
    <source>
        <dbReference type="SAM" id="MobiDB-lite"/>
    </source>
</evidence>
<organism evidence="3 4">
    <name type="scientific">Cellulomonas oligotrophica</name>
    <dbReference type="NCBI Taxonomy" id="931536"/>
    <lineage>
        <taxon>Bacteria</taxon>
        <taxon>Bacillati</taxon>
        <taxon>Actinomycetota</taxon>
        <taxon>Actinomycetes</taxon>
        <taxon>Micrococcales</taxon>
        <taxon>Cellulomonadaceae</taxon>
        <taxon>Cellulomonas</taxon>
    </lineage>
</organism>
<evidence type="ECO:0000313" key="5">
    <source>
        <dbReference type="Proteomes" id="UP000618382"/>
    </source>
</evidence>
<sequence>MSTDVLRWSDDAVVTTHDWGVLVHDERGVHQLRGSGLERPVAWIRERLTEPTDPASLLAPLPDGNRARMGRLVDSLVARGAITVERSDASATRTLHAGLRTGPAGHRAAQALATLLEGHGVVLPRPAAALSPGLAVVDGDVHPADAPERAVGFRLVLRSEDVWLGLFRGDAADRAAGAQELLRYLGASGAAALPGAAHGAEAWLPWVARTLAATARPDASGADRCVRLTVDPFAVHEHRLVRTDGDRVAGGVGAVEDLSDPLVISRRCAHLVDDVTSPVGVPSEAGLRQLPLQLSGSTVRHADGSREVVLGHGWTLEHARGHAVGQAVLRYGLSRLSPSVTAQPLAQGSRPGAPVVLRRDDVLRATAGSGGVASLGATAHHAAHAAAVQLAARLAATDPQVTWHPAPLPPSTTGADLLATDQECDQMLVAQGLPFDLVALRVAPDAVVMGASDHGPRDAAEAAVVQALLRHQSRSPGNGVAAPRTYRPPAATSDGVPDVTSLAALLGRHGTPLVVPLSGGPSVDAVLPHQVLVLLAPGGSRP</sequence>
<keyword evidence="5" id="KW-1185">Reference proteome</keyword>
<dbReference type="Proteomes" id="UP000618382">
    <property type="component" value="Unassembled WGS sequence"/>
</dbReference>
<protein>
    <submittedName>
        <fullName evidence="3">Uncharacterized protein</fullName>
    </submittedName>
</protein>